<evidence type="ECO:0000313" key="2">
    <source>
        <dbReference type="EMBL" id="AEJ62227.1"/>
    </source>
</evidence>
<evidence type="ECO:0000313" key="3">
    <source>
        <dbReference type="Proteomes" id="UP000007254"/>
    </source>
</evidence>
<feature type="chain" id="PRO_5003399849" description="Outer membrane protein beta-barrel domain-containing protein" evidence="1">
    <location>
        <begin position="20"/>
        <end position="239"/>
    </location>
</feature>
<protein>
    <recommendedName>
        <fullName evidence="4">Outer membrane protein beta-barrel domain-containing protein</fullName>
    </recommendedName>
</protein>
<reference evidence="2 3" key="1">
    <citation type="submission" date="2011-06" db="EMBL/GenBank/DDBJ databases">
        <title>The complete genome of Spirochaeta thermophila DSM 6578.</title>
        <authorList>
            <consortium name="US DOE Joint Genome Institute (JGI-PGF)"/>
            <person name="Lucas S."/>
            <person name="Lapidus A."/>
            <person name="Bruce D."/>
            <person name="Goodwin L."/>
            <person name="Pitluck S."/>
            <person name="Peters L."/>
            <person name="Kyrpides N."/>
            <person name="Mavromatis K."/>
            <person name="Ivanova N."/>
            <person name="Mikailova N."/>
            <person name="Pagani I."/>
            <person name="Chertkov O."/>
            <person name="Detter J.C."/>
            <person name="Tapia R."/>
            <person name="Han C."/>
            <person name="Land M."/>
            <person name="Hauser L."/>
            <person name="Markowitz V."/>
            <person name="Cheng J.-F."/>
            <person name="Hugenholtz P."/>
            <person name="Woyke T."/>
            <person name="Wu D."/>
            <person name="Spring S."/>
            <person name="Merkhoffer B."/>
            <person name="Schneider S."/>
            <person name="Klenk H.-P."/>
            <person name="Eisen J.A."/>
        </authorList>
    </citation>
    <scope>NUCLEOTIDE SEQUENCE [LARGE SCALE GENOMIC DNA]</scope>
    <source>
        <strain evidence="3">ATCC 700085 / DSM 6578 / Z-1203</strain>
    </source>
</reference>
<keyword evidence="1" id="KW-0732">Signal</keyword>
<dbReference type="KEGG" id="stq:Spith_1969"/>
<sequence>MKKGLVLLSLVLVAGSLVALDISAGASSVVGSAWESYSLSGELLGMSVEGTEAHNWFTLGGKVFGDFTYGQAGVGYRVVSYGGGELTSTVDGDTTTDELDDTDAALHYITFELLGKYPFDLGGVILAPVGGLAYDLCTAYYDADGEKVDPDDIYNYDGKKVGYSYFNNLRLVLGGAVDVPFGNLYVRTQGLFSLVLSQEYMKDYERLNKDLMEAYGGENVSSSSSFTALEISVGIGYKF</sequence>
<dbReference type="AlphaFoldDB" id="G0GDU7"/>
<organism evidence="2 3">
    <name type="scientific">Winmispira thermophila (strain ATCC 700085 / DSM 6578 / Z-1203)</name>
    <name type="common">Spirochaeta thermophila</name>
    <dbReference type="NCBI Taxonomy" id="869211"/>
    <lineage>
        <taxon>Bacteria</taxon>
        <taxon>Pseudomonadati</taxon>
        <taxon>Spirochaetota</taxon>
        <taxon>Spirochaetia</taxon>
        <taxon>Winmispirales</taxon>
        <taxon>Winmispiraceae</taxon>
        <taxon>Winmispira</taxon>
    </lineage>
</organism>
<proteinExistence type="predicted"/>
<dbReference type="Proteomes" id="UP000007254">
    <property type="component" value="Chromosome"/>
</dbReference>
<name>G0GDU7_WINT7</name>
<dbReference type="HOGENOM" id="CLU_1160518_0_0_12"/>
<accession>G0GDU7</accession>
<dbReference type="EMBL" id="CP002903">
    <property type="protein sequence ID" value="AEJ62227.1"/>
    <property type="molecule type" value="Genomic_DNA"/>
</dbReference>
<feature type="signal peptide" evidence="1">
    <location>
        <begin position="1"/>
        <end position="19"/>
    </location>
</feature>
<keyword evidence="3" id="KW-1185">Reference proteome</keyword>
<evidence type="ECO:0008006" key="4">
    <source>
        <dbReference type="Google" id="ProtNLM"/>
    </source>
</evidence>
<gene>
    <name evidence="2" type="ordered locus">Spith_1969</name>
</gene>
<dbReference type="RefSeq" id="WP_014625548.1">
    <property type="nucleotide sequence ID" value="NC_017583.1"/>
</dbReference>
<dbReference type="STRING" id="869211.Spith_1969"/>
<evidence type="ECO:0000256" key="1">
    <source>
        <dbReference type="SAM" id="SignalP"/>
    </source>
</evidence>